<protein>
    <submittedName>
        <fullName evidence="2">Sugar-binding protein</fullName>
    </submittedName>
</protein>
<dbReference type="Proteomes" id="UP001300672">
    <property type="component" value="Chromosome"/>
</dbReference>
<dbReference type="GO" id="GO:0030246">
    <property type="term" value="F:carbohydrate binding"/>
    <property type="evidence" value="ECO:0007669"/>
    <property type="project" value="InterPro"/>
</dbReference>
<feature type="domain" description="Carbohydrate-binding" evidence="1">
    <location>
        <begin position="642"/>
        <end position="811"/>
    </location>
</feature>
<name>A0AA95H111_9GAMM</name>
<dbReference type="GO" id="GO:0016052">
    <property type="term" value="P:carbohydrate catabolic process"/>
    <property type="evidence" value="ECO:0007669"/>
    <property type="project" value="InterPro"/>
</dbReference>
<dbReference type="Pfam" id="PF06452">
    <property type="entry name" value="CBM9_1"/>
    <property type="match status" value="1"/>
</dbReference>
<dbReference type="GO" id="GO:0004553">
    <property type="term" value="F:hydrolase activity, hydrolyzing O-glycosyl compounds"/>
    <property type="evidence" value="ECO:0007669"/>
    <property type="project" value="InterPro"/>
</dbReference>
<evidence type="ECO:0000313" key="2">
    <source>
        <dbReference type="EMBL" id="WGZ89517.1"/>
    </source>
</evidence>
<dbReference type="SUPFAM" id="SSF49344">
    <property type="entry name" value="CBD9-like"/>
    <property type="match status" value="1"/>
</dbReference>
<gene>
    <name evidence="2" type="ORF">QJT80_08335</name>
</gene>
<dbReference type="EMBL" id="CP124755">
    <property type="protein sequence ID" value="WGZ89517.1"/>
    <property type="molecule type" value="Genomic_DNA"/>
</dbReference>
<proteinExistence type="predicted"/>
<dbReference type="Gene3D" id="2.60.40.1190">
    <property type="match status" value="1"/>
</dbReference>
<accession>A0AA95H111</accession>
<dbReference type="InterPro" id="IPR010502">
    <property type="entry name" value="Carb-bd_dom_fam9"/>
</dbReference>
<dbReference type="KEGG" id="tdu:QJT80_08335"/>
<evidence type="ECO:0000259" key="1">
    <source>
        <dbReference type="Pfam" id="PF06452"/>
    </source>
</evidence>
<reference evidence="2" key="1">
    <citation type="journal article" date="2023" name="Int. J. Mol. Sci.">
        <title>Metagenomics Revealed a New Genus 'Candidatus Thiocaldithrix dubininis' gen. nov., sp. nov. and a New Species 'Candidatus Thiothrix putei' sp. nov. in the Family Thiotrichaceae, Some Members of Which Have Traits of Both Na+- and H+-Motive Energetics.</title>
        <authorList>
            <person name="Ravin N.V."/>
            <person name="Muntyan M.S."/>
            <person name="Smolyakov D.D."/>
            <person name="Rudenko T.S."/>
            <person name="Beletsky A.V."/>
            <person name="Mardanov A.V."/>
            <person name="Grabovich M.Y."/>
        </authorList>
    </citation>
    <scope>NUCLEOTIDE SEQUENCE</scope>
    <source>
        <strain evidence="2">GKL-01</strain>
    </source>
</reference>
<sequence length="815" mass="92579">MKQKLLKILLILVALLVALQFALYAYRMWWSKPNIVITQPQQTQTSSTPNTTPTQAAPALAAATRAPLPPQVKIPTLYKDSPLGMNANEIHYEDASIPFIDLFRVSSPFAENVLNLPAAEIEYDKNGWPTHLQGGEAGTKFLGKLPPDILPQGQYTVLYDGEGKLRYGHDVKVISQSAGRDIITFNAGDDNQLDASIVISQSNPQNYLRNIRILPPGGICQNQPTRWVMQANECDKAAGHYLSFVDYYPSIVFNPDYLNFMQNFRAIRFMGMSGITRNPVEHWADRPHIEEANWGGTYGARGVPVEVMVELANRLHKDAWFNLPHAADDDYMRQFATYVRDHLAPDLKIYIEYTNEAWNTTFSHSEYTQKQGIKLGLGNNAVEAGYQYYTIRARQMFKLWEDVFGSRERFIRVIGSWDSRPDITKKLLAYDNTYQAVDAVAIAPYFGGNTKGFRESTTVDDIFRLTTEPDSYRSLPEVLNHVKTQADLAKQFGVQLLGYEGGQGLVDWVTREPTQHPNPLFFAANRDPRMGQLYTEFLNGWQQSGAQLMMLFTAPRTCQWYGCWGLKEHIRQPTEQAPKYNAVMNYINSHQIWWQTEIVTAKPAASPIAASKPLNPNEPVIVWRPADDPERLYFLDNPRTFDTLLETDDWAKKDSFGKWQGKWDADYLYLTVRVYDETVVSDSADPRDDDSIELFIDADNSRNTKPDGVNDFHLVFTCNREHPELAANSAPISAAKLNAIDMDMRRRADGYVLEARIPWSTFNMQPKVSNRIGVELEINDDDDGGKRDKKIAWHATQNNAENDPSLWAVVLFSGR</sequence>
<reference evidence="2" key="2">
    <citation type="submission" date="2023-04" db="EMBL/GenBank/DDBJ databases">
        <authorList>
            <person name="Beletskiy A.V."/>
            <person name="Mardanov A.V."/>
            <person name="Ravin N.V."/>
        </authorList>
    </citation>
    <scope>NUCLEOTIDE SEQUENCE</scope>
    <source>
        <strain evidence="2">GKL-01</strain>
    </source>
</reference>
<dbReference type="AlphaFoldDB" id="A0AA95H111"/>
<organism evidence="2">
    <name type="scientific">Candidatus Thiocaldithrix dubininis</name>
    <dbReference type="NCBI Taxonomy" id="3080823"/>
    <lineage>
        <taxon>Bacteria</taxon>
        <taxon>Pseudomonadati</taxon>
        <taxon>Pseudomonadota</taxon>
        <taxon>Gammaproteobacteria</taxon>
        <taxon>Thiotrichales</taxon>
        <taxon>Thiotrichaceae</taxon>
        <taxon>Candidatus Thiocaldithrix</taxon>
    </lineage>
</organism>